<organism evidence="2 3">
    <name type="scientific">Erysiphe neolycopersici</name>
    <dbReference type="NCBI Taxonomy" id="212602"/>
    <lineage>
        <taxon>Eukaryota</taxon>
        <taxon>Fungi</taxon>
        <taxon>Dikarya</taxon>
        <taxon>Ascomycota</taxon>
        <taxon>Pezizomycotina</taxon>
        <taxon>Leotiomycetes</taxon>
        <taxon>Erysiphales</taxon>
        <taxon>Erysiphaceae</taxon>
        <taxon>Erysiphe</taxon>
    </lineage>
</organism>
<keyword evidence="3" id="KW-1185">Reference proteome</keyword>
<sequence length="104" mass="11731">MSSTTSLPIVGNPKPNSNSDSDASKIRCPPQVLEAIKNFSTIDETLKQGVPKDFQIIVRPRLKTTYDYTLKLHYISESITRIERLVNDNTCPLQIMDAIKQPKL</sequence>
<accession>A0A420I2J9</accession>
<reference evidence="2 3" key="1">
    <citation type="journal article" date="2018" name="BMC Genomics">
        <title>Comparative genome analyses reveal sequence features reflecting distinct modes of host-adaptation between dicot and monocot powdery mildew.</title>
        <authorList>
            <person name="Wu Y."/>
            <person name="Ma X."/>
            <person name="Pan Z."/>
            <person name="Kale S.D."/>
            <person name="Song Y."/>
            <person name="King H."/>
            <person name="Zhang Q."/>
            <person name="Presley C."/>
            <person name="Deng X."/>
            <person name="Wei C.I."/>
            <person name="Xiao S."/>
        </authorList>
    </citation>
    <scope>NUCLEOTIDE SEQUENCE [LARGE SCALE GENOMIC DNA]</scope>
    <source>
        <strain evidence="2">UMSG2</strain>
    </source>
</reference>
<evidence type="ECO:0000256" key="1">
    <source>
        <dbReference type="SAM" id="MobiDB-lite"/>
    </source>
</evidence>
<comment type="caution">
    <text evidence="2">The sequence shown here is derived from an EMBL/GenBank/DDBJ whole genome shotgun (WGS) entry which is preliminary data.</text>
</comment>
<evidence type="ECO:0000313" key="2">
    <source>
        <dbReference type="EMBL" id="RKF63918.1"/>
    </source>
</evidence>
<proteinExistence type="predicted"/>
<dbReference type="AlphaFoldDB" id="A0A420I2J9"/>
<dbReference type="EMBL" id="MCFK01002242">
    <property type="protein sequence ID" value="RKF63918.1"/>
    <property type="molecule type" value="Genomic_DNA"/>
</dbReference>
<evidence type="ECO:0000313" key="3">
    <source>
        <dbReference type="Proteomes" id="UP000286134"/>
    </source>
</evidence>
<feature type="region of interest" description="Disordered" evidence="1">
    <location>
        <begin position="1"/>
        <end position="26"/>
    </location>
</feature>
<name>A0A420I2J9_9PEZI</name>
<protein>
    <submittedName>
        <fullName evidence="2">Uncharacterized protein</fullName>
    </submittedName>
</protein>
<dbReference type="Proteomes" id="UP000286134">
    <property type="component" value="Unassembled WGS sequence"/>
</dbReference>
<gene>
    <name evidence="2" type="ORF">OnM2_022105</name>
</gene>